<dbReference type="Gramene" id="EFJ17513">
    <property type="protein sequence ID" value="EFJ17513"/>
    <property type="gene ID" value="SELMODRAFT_420900"/>
</dbReference>
<evidence type="ECO:0000256" key="1">
    <source>
        <dbReference type="ARBA" id="ARBA00004141"/>
    </source>
</evidence>
<gene>
    <name evidence="7" type="ORF">SELMODRAFT_420900</name>
</gene>
<dbReference type="PANTHER" id="PTHR13624:SF6">
    <property type="entry name" value="EMEI"/>
    <property type="match status" value="1"/>
</dbReference>
<keyword evidence="4" id="KW-1133">Transmembrane helix</keyword>
<dbReference type="HOGENOM" id="CLU_783893_0_0_1"/>
<evidence type="ECO:0000256" key="5">
    <source>
        <dbReference type="ARBA" id="ARBA00023136"/>
    </source>
</evidence>
<dbReference type="KEGG" id="smo:SELMODRAFT_420900"/>
<evidence type="ECO:0000256" key="2">
    <source>
        <dbReference type="ARBA" id="ARBA00009706"/>
    </source>
</evidence>
<dbReference type="InParanoid" id="D8SDH2"/>
<name>D8SDH2_SELML</name>
<evidence type="ECO:0000256" key="3">
    <source>
        <dbReference type="ARBA" id="ARBA00022692"/>
    </source>
</evidence>
<evidence type="ECO:0000256" key="6">
    <source>
        <dbReference type="ARBA" id="ARBA00023180"/>
    </source>
</evidence>
<evidence type="ECO:0000256" key="4">
    <source>
        <dbReference type="ARBA" id="ARBA00022989"/>
    </source>
</evidence>
<evidence type="ECO:0000313" key="8">
    <source>
        <dbReference type="Proteomes" id="UP000001514"/>
    </source>
</evidence>
<proteinExistence type="inferred from homology"/>
<keyword evidence="8" id="KW-1185">Reference proteome</keyword>
<sequence length="354" mass="39340">MILTGVIQLLLLRINVQAYLNLGVLAWYESLHGSKTPDAAALKHKILVVNHFMCRVAIQNLVPAVLLILFAGLSRSPSPSSNAPGGIGFVAQTAQFFAWWTLLSWSLLTPTGLATTSVQLPSPHSRIQKIGRRKTHTGTAWLTEFSWPTAAHRVPGRVLPKKESPMRVAAPPLPGSEAGPEARLRILGSFRDEILESLIALPDLTALRDFYFQPFPDFAYDILNNVLAQGREKTFHYIYDALIAEPSFWRALKPDSVFAFGHGYVLFKGEEEGEETEGNPAEELVNKDGWPYGDSIPYIPAYYARAFVVTFCALYQENGVTYRLTLDIRTAEGRLGVFMAFLKVAQLVHKLEAI</sequence>
<comment type="subcellular location">
    <subcellularLocation>
        <location evidence="1">Membrane</location>
        <topology evidence="1">Multi-pass membrane protein</topology>
    </subcellularLocation>
</comment>
<dbReference type="Proteomes" id="UP000001514">
    <property type="component" value="Unassembled WGS sequence"/>
</dbReference>
<organism evidence="8">
    <name type="scientific">Selaginella moellendorffii</name>
    <name type="common">Spikemoss</name>
    <dbReference type="NCBI Taxonomy" id="88036"/>
    <lineage>
        <taxon>Eukaryota</taxon>
        <taxon>Viridiplantae</taxon>
        <taxon>Streptophyta</taxon>
        <taxon>Embryophyta</taxon>
        <taxon>Tracheophyta</taxon>
        <taxon>Lycopodiopsida</taxon>
        <taxon>Selaginellales</taxon>
        <taxon>Selaginellaceae</taxon>
        <taxon>Selaginella</taxon>
    </lineage>
</organism>
<keyword evidence="6" id="KW-0325">Glycoprotein</keyword>
<dbReference type="PANTHER" id="PTHR13624">
    <property type="entry name" value="RE42071P"/>
    <property type="match status" value="1"/>
</dbReference>
<evidence type="ECO:0000313" key="7">
    <source>
        <dbReference type="EMBL" id="EFJ17513.1"/>
    </source>
</evidence>
<reference evidence="7 8" key="1">
    <citation type="journal article" date="2011" name="Science">
        <title>The Selaginella genome identifies genetic changes associated with the evolution of vascular plants.</title>
        <authorList>
            <person name="Banks J.A."/>
            <person name="Nishiyama T."/>
            <person name="Hasebe M."/>
            <person name="Bowman J.L."/>
            <person name="Gribskov M."/>
            <person name="dePamphilis C."/>
            <person name="Albert V.A."/>
            <person name="Aono N."/>
            <person name="Aoyama T."/>
            <person name="Ambrose B.A."/>
            <person name="Ashton N.W."/>
            <person name="Axtell M.J."/>
            <person name="Barker E."/>
            <person name="Barker M.S."/>
            <person name="Bennetzen J.L."/>
            <person name="Bonawitz N.D."/>
            <person name="Chapple C."/>
            <person name="Cheng C."/>
            <person name="Correa L.G."/>
            <person name="Dacre M."/>
            <person name="DeBarry J."/>
            <person name="Dreyer I."/>
            <person name="Elias M."/>
            <person name="Engstrom E.M."/>
            <person name="Estelle M."/>
            <person name="Feng L."/>
            <person name="Finet C."/>
            <person name="Floyd S.K."/>
            <person name="Frommer W.B."/>
            <person name="Fujita T."/>
            <person name="Gramzow L."/>
            <person name="Gutensohn M."/>
            <person name="Harholt J."/>
            <person name="Hattori M."/>
            <person name="Heyl A."/>
            <person name="Hirai T."/>
            <person name="Hiwatashi Y."/>
            <person name="Ishikawa M."/>
            <person name="Iwata M."/>
            <person name="Karol K.G."/>
            <person name="Koehler B."/>
            <person name="Kolukisaoglu U."/>
            <person name="Kubo M."/>
            <person name="Kurata T."/>
            <person name="Lalonde S."/>
            <person name="Li K."/>
            <person name="Li Y."/>
            <person name="Litt A."/>
            <person name="Lyons E."/>
            <person name="Manning G."/>
            <person name="Maruyama T."/>
            <person name="Michael T.P."/>
            <person name="Mikami K."/>
            <person name="Miyazaki S."/>
            <person name="Morinaga S."/>
            <person name="Murata T."/>
            <person name="Mueller-Roeber B."/>
            <person name="Nelson D.R."/>
            <person name="Obara M."/>
            <person name="Oguri Y."/>
            <person name="Olmstead R.G."/>
            <person name="Onodera N."/>
            <person name="Petersen B.L."/>
            <person name="Pils B."/>
            <person name="Prigge M."/>
            <person name="Rensing S.A."/>
            <person name="Riano-Pachon D.M."/>
            <person name="Roberts A.W."/>
            <person name="Sato Y."/>
            <person name="Scheller H.V."/>
            <person name="Schulz B."/>
            <person name="Schulz C."/>
            <person name="Shakirov E.V."/>
            <person name="Shibagaki N."/>
            <person name="Shinohara N."/>
            <person name="Shippen D.E."/>
            <person name="Soerensen I."/>
            <person name="Sotooka R."/>
            <person name="Sugimoto N."/>
            <person name="Sugita M."/>
            <person name="Sumikawa N."/>
            <person name="Tanurdzic M."/>
            <person name="Theissen G."/>
            <person name="Ulvskov P."/>
            <person name="Wakazuki S."/>
            <person name="Weng J.K."/>
            <person name="Willats W.W."/>
            <person name="Wipf D."/>
            <person name="Wolf P.G."/>
            <person name="Yang L."/>
            <person name="Zimmer A.D."/>
            <person name="Zhu Q."/>
            <person name="Mitros T."/>
            <person name="Hellsten U."/>
            <person name="Loque D."/>
            <person name="Otillar R."/>
            <person name="Salamov A."/>
            <person name="Schmutz J."/>
            <person name="Shapiro H."/>
            <person name="Lindquist E."/>
            <person name="Lucas S."/>
            <person name="Rokhsar D."/>
            <person name="Grigoriev I.V."/>
        </authorList>
    </citation>
    <scope>NUCLEOTIDE SEQUENCE [LARGE SCALE GENOMIC DNA]</scope>
</reference>
<protein>
    <submittedName>
        <fullName evidence="7">Uncharacterized protein</fullName>
    </submittedName>
</protein>
<dbReference type="GO" id="GO:0016020">
    <property type="term" value="C:membrane"/>
    <property type="evidence" value="ECO:0007669"/>
    <property type="project" value="UniProtKB-SubCell"/>
</dbReference>
<keyword evidence="5" id="KW-0472">Membrane</keyword>
<keyword evidence="3" id="KW-0812">Transmembrane</keyword>
<dbReference type="InterPro" id="IPR019395">
    <property type="entry name" value="Transmembrane_161A/B"/>
</dbReference>
<dbReference type="EMBL" id="GL377613">
    <property type="protein sequence ID" value="EFJ17513.1"/>
    <property type="molecule type" value="Genomic_DNA"/>
</dbReference>
<comment type="similarity">
    <text evidence="2">Belongs to the TMEM161 family.</text>
</comment>
<dbReference type="AlphaFoldDB" id="D8SDH2"/>
<accession>D8SDH2</accession>